<dbReference type="SUPFAM" id="SSF46785">
    <property type="entry name" value="Winged helix' DNA-binding domain"/>
    <property type="match status" value="1"/>
</dbReference>
<evidence type="ECO:0000313" key="6">
    <source>
        <dbReference type="Proteomes" id="UP000654108"/>
    </source>
</evidence>
<evidence type="ECO:0000256" key="1">
    <source>
        <dbReference type="ARBA" id="ARBA00023015"/>
    </source>
</evidence>
<evidence type="ECO:0000256" key="2">
    <source>
        <dbReference type="ARBA" id="ARBA00023125"/>
    </source>
</evidence>
<dbReference type="Pfam" id="PF01047">
    <property type="entry name" value="MarR"/>
    <property type="match status" value="1"/>
</dbReference>
<reference evidence="5" key="1">
    <citation type="submission" date="2020-09" db="EMBL/GenBank/DDBJ databases">
        <title>Genome seq and assembly of Devosia sp.</title>
        <authorList>
            <person name="Chhetri G."/>
        </authorList>
    </citation>
    <scope>NUCLEOTIDE SEQUENCE</scope>
    <source>
        <strain evidence="5">PTR5</strain>
    </source>
</reference>
<dbReference type="InterPro" id="IPR039422">
    <property type="entry name" value="MarR/SlyA-like"/>
</dbReference>
<dbReference type="AlphaFoldDB" id="A0A927FWB3"/>
<keyword evidence="6" id="KW-1185">Reference proteome</keyword>
<dbReference type="GO" id="GO:0003700">
    <property type="term" value="F:DNA-binding transcription factor activity"/>
    <property type="evidence" value="ECO:0007669"/>
    <property type="project" value="InterPro"/>
</dbReference>
<keyword evidence="1" id="KW-0805">Transcription regulation</keyword>
<dbReference type="Proteomes" id="UP000654108">
    <property type="component" value="Unassembled WGS sequence"/>
</dbReference>
<keyword evidence="3" id="KW-0804">Transcription</keyword>
<name>A0A927FWB3_9HYPH</name>
<dbReference type="InterPro" id="IPR036388">
    <property type="entry name" value="WH-like_DNA-bd_sf"/>
</dbReference>
<dbReference type="PANTHER" id="PTHR33164">
    <property type="entry name" value="TRANSCRIPTIONAL REGULATOR, MARR FAMILY"/>
    <property type="match status" value="1"/>
</dbReference>
<evidence type="ECO:0000259" key="4">
    <source>
        <dbReference type="PROSITE" id="PS50995"/>
    </source>
</evidence>
<dbReference type="GO" id="GO:0003677">
    <property type="term" value="F:DNA binding"/>
    <property type="evidence" value="ECO:0007669"/>
    <property type="project" value="UniProtKB-KW"/>
</dbReference>
<evidence type="ECO:0000256" key="3">
    <source>
        <dbReference type="ARBA" id="ARBA00023163"/>
    </source>
</evidence>
<dbReference type="PANTHER" id="PTHR33164:SF64">
    <property type="entry name" value="TRANSCRIPTIONAL REGULATOR SLYA"/>
    <property type="match status" value="1"/>
</dbReference>
<dbReference type="Gene3D" id="1.10.10.10">
    <property type="entry name" value="Winged helix-like DNA-binding domain superfamily/Winged helix DNA-binding domain"/>
    <property type="match status" value="1"/>
</dbReference>
<comment type="caution">
    <text evidence="5">The sequence shown here is derived from an EMBL/GenBank/DDBJ whole genome shotgun (WGS) entry which is preliminary data.</text>
</comment>
<keyword evidence="2" id="KW-0238">DNA-binding</keyword>
<organism evidence="5 6">
    <name type="scientific">Devosia oryzisoli</name>
    <dbReference type="NCBI Taxonomy" id="2774138"/>
    <lineage>
        <taxon>Bacteria</taxon>
        <taxon>Pseudomonadati</taxon>
        <taxon>Pseudomonadota</taxon>
        <taxon>Alphaproteobacteria</taxon>
        <taxon>Hyphomicrobiales</taxon>
        <taxon>Devosiaceae</taxon>
        <taxon>Devosia</taxon>
    </lineage>
</organism>
<dbReference type="PROSITE" id="PS50995">
    <property type="entry name" value="HTH_MARR_2"/>
    <property type="match status" value="1"/>
</dbReference>
<dbReference type="GO" id="GO:0006950">
    <property type="term" value="P:response to stress"/>
    <property type="evidence" value="ECO:0007669"/>
    <property type="project" value="TreeGrafter"/>
</dbReference>
<dbReference type="EMBL" id="JACYFU010000003">
    <property type="protein sequence ID" value="MBD8066329.1"/>
    <property type="molecule type" value="Genomic_DNA"/>
</dbReference>
<dbReference type="SMART" id="SM00347">
    <property type="entry name" value="HTH_MARR"/>
    <property type="match status" value="1"/>
</dbReference>
<sequence length="164" mass="18168">MRAHPIALDAMQDTSTSQVTVGHLVNDVARLFRRRFEEQARAHGLTLTQWKVIAHLYRQPQITQVALAGHVDSDPMTMSGVLDRLEKRGLIEREPNPTDSRAKLARLSPAGTQLYSTAKAVGTQMHASALAGLDERRRQALVASLETIRNNLNDMPAQPNVKDV</sequence>
<dbReference type="InterPro" id="IPR036390">
    <property type="entry name" value="WH_DNA-bd_sf"/>
</dbReference>
<accession>A0A927FWB3</accession>
<proteinExistence type="predicted"/>
<gene>
    <name evidence="5" type="ORF">IC608_12700</name>
</gene>
<evidence type="ECO:0000313" key="5">
    <source>
        <dbReference type="EMBL" id="MBD8066329.1"/>
    </source>
</evidence>
<protein>
    <submittedName>
        <fullName evidence="5">MarR family transcriptional regulator</fullName>
    </submittedName>
</protein>
<dbReference type="InterPro" id="IPR000835">
    <property type="entry name" value="HTH_MarR-typ"/>
</dbReference>
<dbReference type="RefSeq" id="WP_191775962.1">
    <property type="nucleotide sequence ID" value="NZ_JACYFU010000003.1"/>
</dbReference>
<feature type="domain" description="HTH marR-type" evidence="4">
    <location>
        <begin position="18"/>
        <end position="150"/>
    </location>
</feature>